<evidence type="ECO:0000313" key="3">
    <source>
        <dbReference type="Proteomes" id="UP000281340"/>
    </source>
</evidence>
<dbReference type="InterPro" id="IPR016032">
    <property type="entry name" value="Sig_transdc_resp-reg_C-effctor"/>
</dbReference>
<accession>A0A3L9JNP6</accession>
<reference evidence="2 3" key="1">
    <citation type="submission" date="2018-10" db="EMBL/GenBank/DDBJ databases">
        <title>Comparison of Escherichia coli isolates recovered from retail chicken and from chicken fecal samples by antimicrobial susceptibility test and whole genome sequencing.</title>
        <authorList>
            <person name="Tang B."/>
            <person name="Ma Y."/>
            <person name="He X."/>
            <person name="Cao L."/>
            <person name="Xia X."/>
            <person name="Yang H."/>
        </authorList>
    </citation>
    <scope>NUCLEOTIDE SEQUENCE [LARGE SCALE GENOMIC DNA]</scope>
    <source>
        <strain evidence="2 3">CMJH98b</strain>
    </source>
</reference>
<dbReference type="Pfam" id="PF00196">
    <property type="entry name" value="GerE"/>
    <property type="match status" value="1"/>
</dbReference>
<dbReference type="RefSeq" id="WP_050858692.1">
    <property type="nucleotide sequence ID" value="NZ_CAJGEI010000003.1"/>
</dbReference>
<gene>
    <name evidence="2" type="ORF">EAI46_05280</name>
</gene>
<name>A0A3L9JNP6_ECOLX</name>
<dbReference type="InterPro" id="IPR036388">
    <property type="entry name" value="WH-like_DNA-bd_sf"/>
</dbReference>
<dbReference type="SMART" id="SM00052">
    <property type="entry name" value="EAL"/>
    <property type="match status" value="1"/>
</dbReference>
<dbReference type="CDD" id="cd01948">
    <property type="entry name" value="EAL"/>
    <property type="match status" value="1"/>
</dbReference>
<dbReference type="SUPFAM" id="SSF141868">
    <property type="entry name" value="EAL domain-like"/>
    <property type="match status" value="1"/>
</dbReference>
<proteinExistence type="predicted"/>
<protein>
    <submittedName>
        <fullName evidence="2">EAL domain-containing protein</fullName>
    </submittedName>
</protein>
<dbReference type="InterPro" id="IPR000792">
    <property type="entry name" value="Tscrpt_reg_LuxR_C"/>
</dbReference>
<dbReference type="PANTHER" id="PTHR33121">
    <property type="entry name" value="CYCLIC DI-GMP PHOSPHODIESTERASE PDEF"/>
    <property type="match status" value="1"/>
</dbReference>
<dbReference type="EMBL" id="RDDM01000024">
    <property type="protein sequence ID" value="RLY59612.1"/>
    <property type="molecule type" value="Genomic_DNA"/>
</dbReference>
<dbReference type="Pfam" id="PF00563">
    <property type="entry name" value="EAL"/>
    <property type="match status" value="1"/>
</dbReference>
<dbReference type="AlphaFoldDB" id="A0A3L9JNP6"/>
<evidence type="ECO:0000313" key="2">
    <source>
        <dbReference type="EMBL" id="RLY59612.1"/>
    </source>
</evidence>
<dbReference type="PANTHER" id="PTHR33121:SF80">
    <property type="entry name" value="CYCLIC DI-GMP PHOSPHODIESTERASE PDEL"/>
    <property type="match status" value="1"/>
</dbReference>
<dbReference type="CDD" id="cd06170">
    <property type="entry name" value="LuxR_C_like"/>
    <property type="match status" value="1"/>
</dbReference>
<dbReference type="InterPro" id="IPR001633">
    <property type="entry name" value="EAL_dom"/>
</dbReference>
<dbReference type="Gene3D" id="3.20.20.450">
    <property type="entry name" value="EAL domain"/>
    <property type="match status" value="1"/>
</dbReference>
<sequence>MNTIKINLNLIDDDSIVNIELPCLLSEIEVELLSQLLKGYSVNDISKRRNRSIKTVSCQKMKLYKKLNVKSDLTLWRDVFLRFKVHLQPKNIICDNFNSSALPVFSSKGESMAHYNIYYQPIYNAKNGNIAGCDVTIALKNSDSSAFALDSDIINYKPNDNKVSYLFGYINKLFSPIKNNLPHGFFITININPEDILTCDIERECLHFIKVFGKERIRLVLQFSTKEELYIIRRYQSSLRRIRNNNVYLSLNDFGMGYAELSHLQNIPFSYVNLHKTMFHDIESNSLTDIIATTIIDLSKQLHIDVIADGIETKKQAGYMIERGVKYLKGIALSSPLPADAFVRKLLASLKQV</sequence>
<dbReference type="Gene3D" id="1.10.10.10">
    <property type="entry name" value="Winged helix-like DNA-binding domain superfamily/Winged helix DNA-binding domain"/>
    <property type="match status" value="1"/>
</dbReference>
<dbReference type="Proteomes" id="UP000281340">
    <property type="component" value="Unassembled WGS sequence"/>
</dbReference>
<dbReference type="InterPro" id="IPR050706">
    <property type="entry name" value="Cyclic-di-GMP_PDE-like"/>
</dbReference>
<dbReference type="InterPro" id="IPR035919">
    <property type="entry name" value="EAL_sf"/>
</dbReference>
<dbReference type="PROSITE" id="PS50883">
    <property type="entry name" value="EAL"/>
    <property type="match status" value="1"/>
</dbReference>
<dbReference type="GO" id="GO:0006355">
    <property type="term" value="P:regulation of DNA-templated transcription"/>
    <property type="evidence" value="ECO:0007669"/>
    <property type="project" value="InterPro"/>
</dbReference>
<keyword evidence="1" id="KW-0238">DNA-binding</keyword>
<dbReference type="SMART" id="SM00421">
    <property type="entry name" value="HTH_LUXR"/>
    <property type="match status" value="1"/>
</dbReference>
<dbReference type="GO" id="GO:0071111">
    <property type="term" value="F:cyclic-guanylate-specific phosphodiesterase activity"/>
    <property type="evidence" value="ECO:0007669"/>
    <property type="project" value="InterPro"/>
</dbReference>
<dbReference type="GO" id="GO:0003677">
    <property type="term" value="F:DNA binding"/>
    <property type="evidence" value="ECO:0007669"/>
    <property type="project" value="UniProtKB-KW"/>
</dbReference>
<comment type="caution">
    <text evidence="2">The sequence shown here is derived from an EMBL/GenBank/DDBJ whole genome shotgun (WGS) entry which is preliminary data.</text>
</comment>
<dbReference type="SUPFAM" id="SSF46894">
    <property type="entry name" value="C-terminal effector domain of the bipartite response regulators"/>
    <property type="match status" value="1"/>
</dbReference>
<organism evidence="2 3">
    <name type="scientific">Escherichia coli</name>
    <dbReference type="NCBI Taxonomy" id="562"/>
    <lineage>
        <taxon>Bacteria</taxon>
        <taxon>Pseudomonadati</taxon>
        <taxon>Pseudomonadota</taxon>
        <taxon>Gammaproteobacteria</taxon>
        <taxon>Enterobacterales</taxon>
        <taxon>Enterobacteriaceae</taxon>
        <taxon>Escherichia</taxon>
    </lineage>
</organism>
<evidence type="ECO:0000256" key="1">
    <source>
        <dbReference type="ARBA" id="ARBA00023125"/>
    </source>
</evidence>